<evidence type="ECO:0000256" key="1">
    <source>
        <dbReference type="ARBA" id="ARBA00004141"/>
    </source>
</evidence>
<reference evidence="6 7" key="1">
    <citation type="submission" date="2021-03" db="EMBL/GenBank/DDBJ databases">
        <title>Complete Genome Sequences of Two Lysobacter Strains Isolated from Sea Water (Lysobacter caseinilyticus) and Soil (Lysobacter helvus) in South Korea.</title>
        <authorList>
            <person name="Watanabe Y."/>
            <person name="Arakawa K."/>
        </authorList>
    </citation>
    <scope>NUCLEOTIDE SEQUENCE [LARGE SCALE GENOMIC DNA]</scope>
    <source>
        <strain evidence="6 7">D10</strain>
    </source>
</reference>
<keyword evidence="7" id="KW-1185">Reference proteome</keyword>
<evidence type="ECO:0008006" key="8">
    <source>
        <dbReference type="Google" id="ProtNLM"/>
    </source>
</evidence>
<dbReference type="Proteomes" id="UP000680514">
    <property type="component" value="Chromosome"/>
</dbReference>
<keyword evidence="2 5" id="KW-0812">Transmembrane</keyword>
<feature type="transmembrane region" description="Helical" evidence="5">
    <location>
        <begin position="29"/>
        <end position="55"/>
    </location>
</feature>
<keyword evidence="4 5" id="KW-0472">Membrane</keyword>
<evidence type="ECO:0000256" key="2">
    <source>
        <dbReference type="ARBA" id="ARBA00022692"/>
    </source>
</evidence>
<evidence type="ECO:0000313" key="7">
    <source>
        <dbReference type="Proteomes" id="UP000680514"/>
    </source>
</evidence>
<accession>A0ABM7QF08</accession>
<protein>
    <recommendedName>
        <fullName evidence="8">DUF4870 domain-containing protein</fullName>
    </recommendedName>
</protein>
<comment type="subcellular location">
    <subcellularLocation>
        <location evidence="1">Membrane</location>
        <topology evidence="1">Multi-pass membrane protein</topology>
    </subcellularLocation>
</comment>
<evidence type="ECO:0000256" key="4">
    <source>
        <dbReference type="ARBA" id="ARBA00023136"/>
    </source>
</evidence>
<evidence type="ECO:0000313" key="6">
    <source>
        <dbReference type="EMBL" id="BCT96238.1"/>
    </source>
</evidence>
<sequence>MNDIDPTSASDSGVSADERQWGMFSHLSIILASLITALVGLPGCLAFLGPLIIWLAKKETMPFVADQAKEALNFSIMLTIVAVVLMVIAIPFGILTLGLGFILFGLIGLVIGIAALIMIIMASMKANEGVRYRYPFNLRLVK</sequence>
<name>A0ABM7QF08_9GAMM</name>
<feature type="transmembrane region" description="Helical" evidence="5">
    <location>
        <begin position="101"/>
        <end position="124"/>
    </location>
</feature>
<organism evidence="6 7">
    <name type="scientific">Lysobacter helvus</name>
    <dbReference type="NCBI Taxonomy" id="2675059"/>
    <lineage>
        <taxon>Bacteria</taxon>
        <taxon>Pseudomonadati</taxon>
        <taxon>Pseudomonadota</taxon>
        <taxon>Gammaproteobacteria</taxon>
        <taxon>Lysobacterales</taxon>
        <taxon>Lysobacteraceae</taxon>
        <taxon>Lysobacter</taxon>
    </lineage>
</organism>
<evidence type="ECO:0000256" key="3">
    <source>
        <dbReference type="ARBA" id="ARBA00022989"/>
    </source>
</evidence>
<gene>
    <name evidence="6" type="ORF">LYSHEL_21090</name>
</gene>
<keyword evidence="3 5" id="KW-1133">Transmembrane helix</keyword>
<dbReference type="EMBL" id="AP024546">
    <property type="protein sequence ID" value="BCT96238.1"/>
    <property type="molecule type" value="Genomic_DNA"/>
</dbReference>
<evidence type="ECO:0000256" key="5">
    <source>
        <dbReference type="SAM" id="Phobius"/>
    </source>
</evidence>
<dbReference type="RefSeq" id="WP_244858516.1">
    <property type="nucleotide sequence ID" value="NZ_AP024546.1"/>
</dbReference>
<dbReference type="InterPro" id="IPR019109">
    <property type="entry name" value="MamF_MmsF"/>
</dbReference>
<dbReference type="Pfam" id="PF09685">
    <property type="entry name" value="MamF_MmsF"/>
    <property type="match status" value="1"/>
</dbReference>
<proteinExistence type="predicted"/>
<feature type="transmembrane region" description="Helical" evidence="5">
    <location>
        <begin position="76"/>
        <end position="95"/>
    </location>
</feature>